<protein>
    <recommendedName>
        <fullName evidence="5">PsbP C-terminal domain-containing protein</fullName>
    </recommendedName>
</protein>
<reference evidence="3 4" key="1">
    <citation type="journal article" date="2015" name="Nature">
        <title>rRNA introns, odd ribosomes, and small enigmatic genomes across a large radiation of phyla.</title>
        <authorList>
            <person name="Brown C.T."/>
            <person name="Hug L.A."/>
            <person name="Thomas B.C."/>
            <person name="Sharon I."/>
            <person name="Castelle C.J."/>
            <person name="Singh A."/>
            <person name="Wilkins M.J."/>
            <person name="Williams K.H."/>
            <person name="Banfield J.F."/>
        </authorList>
    </citation>
    <scope>NUCLEOTIDE SEQUENCE [LARGE SCALE GENOMIC DNA]</scope>
</reference>
<dbReference type="AlphaFoldDB" id="A0A0G1UGJ9"/>
<feature type="region of interest" description="Disordered" evidence="1">
    <location>
        <begin position="1"/>
        <end position="36"/>
    </location>
</feature>
<comment type="caution">
    <text evidence="3">The sequence shown here is derived from an EMBL/GenBank/DDBJ whole genome shotgun (WGS) entry which is preliminary data.</text>
</comment>
<proteinExistence type="predicted"/>
<evidence type="ECO:0000313" key="4">
    <source>
        <dbReference type="Proteomes" id="UP000034877"/>
    </source>
</evidence>
<gene>
    <name evidence="3" type="ORF">UY22_C0020G0012</name>
</gene>
<accession>A0A0G1UGJ9</accession>
<keyword evidence="2" id="KW-0812">Transmembrane</keyword>
<feature type="compositionally biased region" description="Polar residues" evidence="1">
    <location>
        <begin position="1"/>
        <end position="20"/>
    </location>
</feature>
<name>A0A0G1UGJ9_9BACT</name>
<evidence type="ECO:0000256" key="1">
    <source>
        <dbReference type="SAM" id="MobiDB-lite"/>
    </source>
</evidence>
<evidence type="ECO:0000313" key="3">
    <source>
        <dbReference type="EMBL" id="KKU93251.1"/>
    </source>
</evidence>
<feature type="transmembrane region" description="Helical" evidence="2">
    <location>
        <begin position="46"/>
        <end position="65"/>
    </location>
</feature>
<keyword evidence="2" id="KW-0472">Membrane</keyword>
<evidence type="ECO:0000256" key="2">
    <source>
        <dbReference type="SAM" id="Phobius"/>
    </source>
</evidence>
<sequence>MDQIQDFISQRNSSGHTNDQIKQEPPPSPTPSPQATTSIKFPINPVFVILSLLILTVPISAFVYLKIQTGVIPLPRPQNTPPPKPTQFQYWKNITLENMSFKYPPDWNDPEYVSTPFGQSAEIKNSDSSQKITVLSGINKGHSESELSEFLDFRSTAGGEKLNLDGSDAVKNKSTPDSILVVTILVNAKDKESQYSITLQSVESTPSQEVDELVNAILSSFKFID</sequence>
<dbReference type="Proteomes" id="UP000034877">
    <property type="component" value="Unassembled WGS sequence"/>
</dbReference>
<evidence type="ECO:0008006" key="5">
    <source>
        <dbReference type="Google" id="ProtNLM"/>
    </source>
</evidence>
<dbReference type="EMBL" id="LCPE01000020">
    <property type="protein sequence ID" value="KKU93251.1"/>
    <property type="molecule type" value="Genomic_DNA"/>
</dbReference>
<keyword evidence="2" id="KW-1133">Transmembrane helix</keyword>
<organism evidence="3 4">
    <name type="scientific">Candidatus Amesbacteria bacterium GW2011_GWC1_48_10</name>
    <dbReference type="NCBI Taxonomy" id="1618365"/>
    <lineage>
        <taxon>Bacteria</taxon>
        <taxon>Candidatus Amesiibacteriota</taxon>
    </lineage>
</organism>